<keyword evidence="10 15" id="KW-0472">Membrane</keyword>
<evidence type="ECO:0000256" key="5">
    <source>
        <dbReference type="ARBA" id="ARBA00022801"/>
    </source>
</evidence>
<gene>
    <name evidence="19" type="primary">STE24</name>
    <name evidence="19" type="ORF">N0V93_006652</name>
</gene>
<keyword evidence="8 15" id="KW-1133">Transmembrane helix</keyword>
<keyword evidence="9 15" id="KW-0482">Metalloprotease</keyword>
<feature type="binding site" evidence="14">
    <location>
        <position position="297"/>
    </location>
    <ligand>
        <name>Zn(2+)</name>
        <dbReference type="ChEBI" id="CHEBI:29105"/>
        <note>catalytic</note>
    </ligand>
</feature>
<comment type="function">
    <text evidence="15">Proteolytically removes the C-terminal three residues of farnesylated proteins.</text>
</comment>
<comment type="cofactor">
    <cofactor evidence="14 15">
        <name>Zn(2+)</name>
        <dbReference type="ChEBI" id="CHEBI:29105"/>
    </cofactor>
    <text evidence="14 15">Binds 1 zinc ion per subunit.</text>
</comment>
<evidence type="ECO:0000256" key="3">
    <source>
        <dbReference type="ARBA" id="ARBA00022692"/>
    </source>
</evidence>
<dbReference type="OrthoDB" id="360839at2759"/>
<feature type="transmembrane region" description="Helical" evidence="15">
    <location>
        <begin position="342"/>
        <end position="364"/>
    </location>
</feature>
<keyword evidence="5 15" id="KW-0378">Hydrolase</keyword>
<dbReference type="EC" id="3.4.24.84" evidence="15"/>
<feature type="domain" description="Peptidase M48" evidence="17">
    <location>
        <begin position="229"/>
        <end position="431"/>
    </location>
</feature>
<evidence type="ECO:0000256" key="16">
    <source>
        <dbReference type="SAM" id="MobiDB-lite"/>
    </source>
</evidence>
<accession>A0A9W8YPS3</accession>
<evidence type="ECO:0000256" key="1">
    <source>
        <dbReference type="ARBA" id="ARBA00004477"/>
    </source>
</evidence>
<keyword evidence="20" id="KW-1185">Reference proteome</keyword>
<evidence type="ECO:0000256" key="7">
    <source>
        <dbReference type="ARBA" id="ARBA00022833"/>
    </source>
</evidence>
<dbReference type="Proteomes" id="UP001140453">
    <property type="component" value="Unassembled WGS sequence"/>
</dbReference>
<feature type="region of interest" description="Disordered" evidence="16">
    <location>
        <begin position="435"/>
        <end position="457"/>
    </location>
</feature>
<sequence length="457" mass="52125">MDFLQRLASFLDRPLFPWKKLIIGFSVAQYLFEGFLSLRQYQVLKNTKPPKVLQQEVSQEVYDKSQAYGRAKAKFEFVNGLYGQIQNILFIHYDVLPKLWSWSGSLLLKFAPARFTGEISQSIVFVLAFTIIQQIISTPASVYHTFVLEEKFGFNKQTPQLYITDKIKSMGLTVVLTPPILAAFLAIIQKTGKQFFYYLWMFGAGLQVFMITIWPIVITPLFNKLTPLEPGALKTQVEGLAAKLKFPLTELFVIDGSKRSAHSNAYFFGMPWKKHIVIYDTLIEKSDTQEVTAVLAHELGHWSLGHTTRLFGISQFHFFYIFSLFSVFINNQSLYADFGFTTVRPIIVGFILFSDVLAPMDVFIKLGMNILSRKYEFEADAFAQKLGYSADLAKSLIKLQVQNLSTMDADPMYASYHFSHPILSERLKALDWKSTEKVSIDDKEKDGVAKASGRDEL</sequence>
<feature type="active site" evidence="13">
    <location>
        <position position="298"/>
    </location>
</feature>
<evidence type="ECO:0000256" key="8">
    <source>
        <dbReference type="ARBA" id="ARBA00022989"/>
    </source>
</evidence>
<evidence type="ECO:0000256" key="14">
    <source>
        <dbReference type="PIRSR" id="PIRSR627057-2"/>
    </source>
</evidence>
<feature type="binding site" evidence="14">
    <location>
        <position position="376"/>
    </location>
    <ligand>
        <name>Zn(2+)</name>
        <dbReference type="ChEBI" id="CHEBI:29105"/>
        <note>catalytic</note>
    </ligand>
</feature>
<dbReference type="Pfam" id="PF01435">
    <property type="entry name" value="Peptidase_M48"/>
    <property type="match status" value="1"/>
</dbReference>
<feature type="transmembrane region" description="Helical" evidence="15">
    <location>
        <begin position="195"/>
        <end position="217"/>
    </location>
</feature>
<dbReference type="InterPro" id="IPR027057">
    <property type="entry name" value="CAXX_Prtase_1"/>
</dbReference>
<evidence type="ECO:0000256" key="11">
    <source>
        <dbReference type="ARBA" id="ARBA00044456"/>
    </source>
</evidence>
<feature type="transmembrane region" description="Helical" evidence="15">
    <location>
        <begin position="170"/>
        <end position="189"/>
    </location>
</feature>
<dbReference type="Gene3D" id="3.30.2010.10">
    <property type="entry name" value="Metalloproteases ('zincins'), catalytic domain"/>
    <property type="match status" value="1"/>
</dbReference>
<evidence type="ECO:0000313" key="20">
    <source>
        <dbReference type="Proteomes" id="UP001140453"/>
    </source>
</evidence>
<name>A0A9W8YPS3_9PEZI</name>
<comment type="caution">
    <text evidence="19">The sequence shown here is derived from an EMBL/GenBank/DDBJ whole genome shotgun (WGS) entry which is preliminary data.</text>
</comment>
<evidence type="ECO:0000256" key="12">
    <source>
        <dbReference type="ARBA" id="ARBA00060927"/>
    </source>
</evidence>
<evidence type="ECO:0000256" key="15">
    <source>
        <dbReference type="RuleBase" id="RU366005"/>
    </source>
</evidence>
<dbReference type="PANTHER" id="PTHR10120">
    <property type="entry name" value="CAAX PRENYL PROTEASE 1"/>
    <property type="match status" value="1"/>
</dbReference>
<dbReference type="InterPro" id="IPR001915">
    <property type="entry name" value="Peptidase_M48"/>
</dbReference>
<feature type="domain" description="CAAX prenyl protease 1 N-terminal" evidence="18">
    <location>
        <begin position="40"/>
        <end position="224"/>
    </location>
</feature>
<evidence type="ECO:0000259" key="18">
    <source>
        <dbReference type="Pfam" id="PF16491"/>
    </source>
</evidence>
<evidence type="ECO:0000313" key="19">
    <source>
        <dbReference type="EMBL" id="KAJ4389189.1"/>
    </source>
</evidence>
<feature type="binding site" evidence="14">
    <location>
        <position position="301"/>
    </location>
    <ligand>
        <name>Zn(2+)</name>
        <dbReference type="ChEBI" id="CHEBI:29105"/>
        <note>catalytic</note>
    </ligand>
</feature>
<feature type="transmembrane region" description="Helical" evidence="15">
    <location>
        <begin position="20"/>
        <end position="38"/>
    </location>
</feature>
<feature type="active site" description="Proton donor" evidence="13">
    <location>
        <position position="380"/>
    </location>
</feature>
<dbReference type="GO" id="GO:0004222">
    <property type="term" value="F:metalloendopeptidase activity"/>
    <property type="evidence" value="ECO:0007669"/>
    <property type="project" value="UniProtKB-UniRule"/>
</dbReference>
<evidence type="ECO:0000259" key="17">
    <source>
        <dbReference type="Pfam" id="PF01435"/>
    </source>
</evidence>
<dbReference type="CDD" id="cd07343">
    <property type="entry name" value="M48A_Zmpste24p_like"/>
    <property type="match status" value="1"/>
</dbReference>
<protein>
    <recommendedName>
        <fullName evidence="15">CAAX prenyl protease</fullName>
        <ecNumber evidence="15">3.4.24.84</ecNumber>
    </recommendedName>
</protein>
<keyword evidence="2 15" id="KW-0645">Protease</keyword>
<evidence type="ECO:0000256" key="13">
    <source>
        <dbReference type="PIRSR" id="PIRSR627057-1"/>
    </source>
</evidence>
<keyword evidence="3 15" id="KW-0812">Transmembrane</keyword>
<evidence type="ECO:0000256" key="9">
    <source>
        <dbReference type="ARBA" id="ARBA00023049"/>
    </source>
</evidence>
<evidence type="ECO:0000256" key="4">
    <source>
        <dbReference type="ARBA" id="ARBA00022723"/>
    </source>
</evidence>
<keyword evidence="7 14" id="KW-0862">Zinc</keyword>
<keyword evidence="4 14" id="KW-0479">Metal-binding</keyword>
<dbReference type="GO" id="GO:0071586">
    <property type="term" value="P:CAAX-box protein processing"/>
    <property type="evidence" value="ECO:0007669"/>
    <property type="project" value="UniProtKB-UniRule"/>
</dbReference>
<keyword evidence="6 15" id="KW-0256">Endoplasmic reticulum</keyword>
<evidence type="ECO:0000256" key="2">
    <source>
        <dbReference type="ARBA" id="ARBA00022670"/>
    </source>
</evidence>
<organism evidence="19 20">
    <name type="scientific">Gnomoniopsis smithogilvyi</name>
    <dbReference type="NCBI Taxonomy" id="1191159"/>
    <lineage>
        <taxon>Eukaryota</taxon>
        <taxon>Fungi</taxon>
        <taxon>Dikarya</taxon>
        <taxon>Ascomycota</taxon>
        <taxon>Pezizomycotina</taxon>
        <taxon>Sordariomycetes</taxon>
        <taxon>Sordariomycetidae</taxon>
        <taxon>Diaporthales</taxon>
        <taxon>Gnomoniaceae</taxon>
        <taxon>Gnomoniopsis</taxon>
    </lineage>
</organism>
<reference evidence="19" key="1">
    <citation type="submission" date="2022-10" db="EMBL/GenBank/DDBJ databases">
        <title>Tapping the CABI collections for fungal endophytes: first genome assemblies for Collariella, Neodidymelliopsis, Ascochyta clinopodiicola, Didymella pomorum, Didymosphaeria variabile, Neocosmospora piperis and Neocucurbitaria cava.</title>
        <authorList>
            <person name="Hill R."/>
        </authorList>
    </citation>
    <scope>NUCLEOTIDE SEQUENCE</scope>
    <source>
        <strain evidence="19">IMI 355082</strain>
    </source>
</reference>
<dbReference type="Pfam" id="PF16491">
    <property type="entry name" value="Peptidase_M48_N"/>
    <property type="match status" value="1"/>
</dbReference>
<comment type="subcellular location">
    <subcellularLocation>
        <location evidence="1 15">Endoplasmic reticulum membrane</location>
        <topology evidence="1 15">Multi-pass membrane protein</topology>
    </subcellularLocation>
</comment>
<evidence type="ECO:0000256" key="10">
    <source>
        <dbReference type="ARBA" id="ARBA00023136"/>
    </source>
</evidence>
<dbReference type="EMBL" id="JAPEVB010000004">
    <property type="protein sequence ID" value="KAJ4389189.1"/>
    <property type="molecule type" value="Genomic_DNA"/>
</dbReference>
<dbReference type="FunFam" id="3.30.2010.10:FF:000002">
    <property type="entry name" value="CAAX prenyl protease"/>
    <property type="match status" value="1"/>
</dbReference>
<evidence type="ECO:0000256" key="6">
    <source>
        <dbReference type="ARBA" id="ARBA00022824"/>
    </source>
</evidence>
<feature type="transmembrane region" description="Helical" evidence="15">
    <location>
        <begin position="310"/>
        <end position="330"/>
    </location>
</feature>
<comment type="similarity">
    <text evidence="12 15">Belongs to the peptidase M48A family.</text>
</comment>
<proteinExistence type="inferred from homology"/>
<dbReference type="AlphaFoldDB" id="A0A9W8YPS3"/>
<dbReference type="InterPro" id="IPR032456">
    <property type="entry name" value="Peptidase_M48_N"/>
</dbReference>
<dbReference type="GO" id="GO:0005789">
    <property type="term" value="C:endoplasmic reticulum membrane"/>
    <property type="evidence" value="ECO:0007669"/>
    <property type="project" value="UniProtKB-SubCell"/>
</dbReference>
<comment type="catalytic activity">
    <reaction evidence="11 15">
        <text>Hydrolyzes the peptide bond -P2-(S-farnesyl or geranylgeranyl)C-P1'-P2'-P3'-COOH where P1' and P2' are amino acids with aliphatic side chains and P3' is any C-terminal residue.</text>
        <dbReference type="EC" id="3.4.24.84"/>
    </reaction>
</comment>
<dbReference type="GO" id="GO:0046872">
    <property type="term" value="F:metal ion binding"/>
    <property type="evidence" value="ECO:0007669"/>
    <property type="project" value="UniProtKB-UniRule"/>
</dbReference>